<protein>
    <submittedName>
        <fullName evidence="1">Uncharacterized protein</fullName>
    </submittedName>
</protein>
<dbReference type="EMBL" id="JMGO02000003">
    <property type="protein sequence ID" value="KXU80682.1"/>
    <property type="molecule type" value="Genomic_DNA"/>
</dbReference>
<dbReference type="Proteomes" id="UP000078435">
    <property type="component" value="Unassembled WGS sequence"/>
</dbReference>
<organism evidence="1 2">
    <name type="scientific">Aeromonas enteropelogenes</name>
    <name type="common">Aeromonas trota</name>
    <dbReference type="NCBI Taxonomy" id="29489"/>
    <lineage>
        <taxon>Bacteria</taxon>
        <taxon>Pseudomonadati</taxon>
        <taxon>Pseudomonadota</taxon>
        <taxon>Gammaproteobacteria</taxon>
        <taxon>Aeromonadales</taxon>
        <taxon>Aeromonadaceae</taxon>
        <taxon>Aeromonas</taxon>
    </lineage>
</organism>
<reference evidence="1 2" key="1">
    <citation type="submission" date="2016-02" db="EMBL/GenBank/DDBJ databases">
        <title>Draft genome sequence of Aeromonas trota strain 1999lcr isolated from cerebrospinal fluid (CSF).</title>
        <authorList>
            <person name="Dallagassa C.B."/>
            <person name="Prediger K.C."/>
            <person name="Weiss V.A."/>
            <person name="Assis F.E."/>
            <person name="Baura V."/>
            <person name="Cruz L.M."/>
            <person name="Souza E.M."/>
            <person name="Pedrosa F.O."/>
            <person name="Fadel-Picheth C.M."/>
        </authorList>
    </citation>
    <scope>NUCLEOTIDE SEQUENCE [LARGE SCALE GENOMIC DNA]</scope>
    <source>
        <strain evidence="1 2">1999lcr</strain>
    </source>
</reference>
<sequence>MTVKIEINRSNCQIDQAAVKAYLDDAIKTNQRKWLEQSEHEQRAKAVDPKGPYKLGCEAYQQHVKGLQDVTAVDTAIKLYPKLNSTYVKNLFITGWNDASVYGARGVDCEYLSIGIRS</sequence>
<gene>
    <name evidence="1" type="ORF">LCR_11370</name>
</gene>
<name>A0A175VL36_AEREN</name>
<proteinExistence type="predicted"/>
<comment type="caution">
    <text evidence="1">The sequence shown here is derived from an EMBL/GenBank/DDBJ whole genome shotgun (WGS) entry which is preliminary data.</text>
</comment>
<accession>A0A175VL36</accession>
<evidence type="ECO:0000313" key="1">
    <source>
        <dbReference type="EMBL" id="KXU80682.1"/>
    </source>
</evidence>
<dbReference type="AlphaFoldDB" id="A0A175VL36"/>
<evidence type="ECO:0000313" key="2">
    <source>
        <dbReference type="Proteomes" id="UP000078435"/>
    </source>
</evidence>